<keyword evidence="3" id="KW-1185">Reference proteome</keyword>
<sequence>MLLKIRHHTTYSYERPVTYGLQQLRLTPKNRPSQQVLQWQVQINGGKKELEFDDEHMNEVTLISFEGEGHEISITCEGLVETHETHGVTGRHAGFAPLWMYEQSTDLTRAGNETRKLTKGLMTDFDDPIPRMHELSKRVLSAVKYDTGHTNARTSAEDALQAGHGVCQDHAHIFIAAARSMGLPARYVSGYLMLDDRVDQDASHGWAEVHLDTIGWVGFDVSNGISPDQRYVRVATGLDYAQAAPISGLRMGDHGQETLDVEIAVQQQ</sequence>
<accession>A0A058ZHC2</accession>
<proteinExistence type="predicted"/>
<evidence type="ECO:0000313" key="2">
    <source>
        <dbReference type="EMBL" id="KCV80993.1"/>
    </source>
</evidence>
<evidence type="ECO:0000259" key="1">
    <source>
        <dbReference type="SMART" id="SM00460"/>
    </source>
</evidence>
<dbReference type="PATRIC" id="fig|1461693.3.peg.2899"/>
<dbReference type="InterPro" id="IPR038765">
    <property type="entry name" value="Papain-like_cys_pep_sf"/>
</dbReference>
<dbReference type="EMBL" id="AQQY01000012">
    <property type="protein sequence ID" value="KCV80993.1"/>
    <property type="molecule type" value="Genomic_DNA"/>
</dbReference>
<dbReference type="AlphaFoldDB" id="A0A058ZHC2"/>
<dbReference type="RefSeq" id="WP_035252870.1">
    <property type="nucleotide sequence ID" value="NZ_AQQY01000012.1"/>
</dbReference>
<dbReference type="Proteomes" id="UP000024836">
    <property type="component" value="Unassembled WGS sequence"/>
</dbReference>
<gene>
    <name evidence="2" type="ORF">ATO10_14364</name>
</gene>
<dbReference type="PANTHER" id="PTHR33490">
    <property type="entry name" value="BLR5614 PROTEIN-RELATED"/>
    <property type="match status" value="1"/>
</dbReference>
<dbReference type="OrthoDB" id="9804023at2"/>
<dbReference type="SUPFAM" id="SSF54001">
    <property type="entry name" value="Cysteine proteinases"/>
    <property type="match status" value="1"/>
</dbReference>
<dbReference type="Gene3D" id="3.10.620.30">
    <property type="match status" value="1"/>
</dbReference>
<name>A0A058ZHC2_9RHOB</name>
<reference evidence="2 3" key="1">
    <citation type="submission" date="2013-04" db="EMBL/GenBank/DDBJ databases">
        <title>Shimia sp. 22II-S11-Z10 Genome Sequencing.</title>
        <authorList>
            <person name="Lai Q."/>
            <person name="Li G."/>
            <person name="Shao Z."/>
        </authorList>
    </citation>
    <scope>NUCLEOTIDE SEQUENCE [LARGE SCALE GENOMIC DNA]</scope>
    <source>
        <strain evidence="3">22II-S11-Z10</strain>
    </source>
</reference>
<dbReference type="SMART" id="SM00460">
    <property type="entry name" value="TGc"/>
    <property type="match status" value="1"/>
</dbReference>
<protein>
    <submittedName>
        <fullName evidence="2">Transglutaminase family protein</fullName>
    </submittedName>
</protein>
<evidence type="ECO:0000313" key="3">
    <source>
        <dbReference type="Proteomes" id="UP000024836"/>
    </source>
</evidence>
<dbReference type="InterPro" id="IPR002931">
    <property type="entry name" value="Transglutaminase-like"/>
</dbReference>
<dbReference type="Pfam" id="PF08379">
    <property type="entry name" value="Bact_transglu_N"/>
    <property type="match status" value="1"/>
</dbReference>
<dbReference type="PANTHER" id="PTHR33490:SF6">
    <property type="entry name" value="SLL1049 PROTEIN"/>
    <property type="match status" value="1"/>
</dbReference>
<feature type="domain" description="Transglutaminase-like" evidence="1">
    <location>
        <begin position="159"/>
        <end position="223"/>
    </location>
</feature>
<dbReference type="STRING" id="1461693.ATO10_14364"/>
<dbReference type="Pfam" id="PF01841">
    <property type="entry name" value="Transglut_core"/>
    <property type="match status" value="1"/>
</dbReference>
<dbReference type="eggNOG" id="COG1305">
    <property type="taxonomic scope" value="Bacteria"/>
</dbReference>
<comment type="caution">
    <text evidence="2">The sequence shown here is derived from an EMBL/GenBank/DDBJ whole genome shotgun (WGS) entry which is preliminary data.</text>
</comment>
<dbReference type="InterPro" id="IPR013589">
    <property type="entry name" value="Bac_transglu_N"/>
</dbReference>
<organism evidence="2 3">
    <name type="scientific">Actibacterium atlanticum</name>
    <dbReference type="NCBI Taxonomy" id="1461693"/>
    <lineage>
        <taxon>Bacteria</taxon>
        <taxon>Pseudomonadati</taxon>
        <taxon>Pseudomonadota</taxon>
        <taxon>Alphaproteobacteria</taxon>
        <taxon>Rhodobacterales</taxon>
        <taxon>Roseobacteraceae</taxon>
        <taxon>Actibacterium</taxon>
    </lineage>
</organism>